<keyword evidence="2" id="KW-1185">Reference proteome</keyword>
<proteinExistence type="predicted"/>
<name>A0ABV0ADL9_9FLAO</name>
<comment type="caution">
    <text evidence="1">The sequence shown here is derived from an EMBL/GenBank/DDBJ whole genome shotgun (WGS) entry which is preliminary data.</text>
</comment>
<dbReference type="Gene3D" id="2.40.128.510">
    <property type="entry name" value="Protein of unknown function DUF4738"/>
    <property type="match status" value="1"/>
</dbReference>
<dbReference type="Proteomes" id="UP001416393">
    <property type="component" value="Unassembled WGS sequence"/>
</dbReference>
<dbReference type="RefSeq" id="WP_346241803.1">
    <property type="nucleotide sequence ID" value="NZ_JAZHYP010000004.1"/>
</dbReference>
<protein>
    <submittedName>
        <fullName evidence="1">Uncharacterized protein</fullName>
    </submittedName>
</protein>
<gene>
    <name evidence="1" type="ORF">VP395_09670</name>
</gene>
<accession>A0ABV0ADL9</accession>
<organism evidence="1 2">
    <name type="scientific">Mariniflexile soesokkakense</name>
    <dbReference type="NCBI Taxonomy" id="1343160"/>
    <lineage>
        <taxon>Bacteria</taxon>
        <taxon>Pseudomonadati</taxon>
        <taxon>Bacteroidota</taxon>
        <taxon>Flavobacteriia</taxon>
        <taxon>Flavobacteriales</taxon>
        <taxon>Flavobacteriaceae</taxon>
        <taxon>Mariniflexile</taxon>
    </lineage>
</organism>
<dbReference type="EMBL" id="JAZHYP010000004">
    <property type="protein sequence ID" value="MEN3323995.1"/>
    <property type="molecule type" value="Genomic_DNA"/>
</dbReference>
<dbReference type="PROSITE" id="PS51257">
    <property type="entry name" value="PROKAR_LIPOPROTEIN"/>
    <property type="match status" value="1"/>
</dbReference>
<reference evidence="1 2" key="1">
    <citation type="submission" date="2024-01" db="EMBL/GenBank/DDBJ databases">
        <title>Mariniflexile litorale sp. nov., isolated from the shallow sediments of the Sea of Japan.</title>
        <authorList>
            <person name="Romanenko L."/>
            <person name="Bystritskaya E."/>
            <person name="Isaeva M."/>
        </authorList>
    </citation>
    <scope>NUCLEOTIDE SEQUENCE [LARGE SCALE GENOMIC DNA]</scope>
    <source>
        <strain evidence="1 2">KCTC 32427</strain>
    </source>
</reference>
<sequence length="192" mass="22580">MNKLICVLLIIFAFISCNGGKTKNDTLKESVEKFKDTLGTLEIEEYIPKEYTEINSDTILSNGFNVKIKTFTDMNHSVVNEFKQDSIIFKHHYREFNAQIRIYKEDKKVINFLVNKNFIIQNDPSYNLNKEFYDKIIIQNIWLSEYNSTLNDKIVLIVELCIPETDNCLAFKIDVDKSGNYEVKEFEYDEIL</sequence>
<evidence type="ECO:0000313" key="2">
    <source>
        <dbReference type="Proteomes" id="UP001416393"/>
    </source>
</evidence>
<evidence type="ECO:0000313" key="1">
    <source>
        <dbReference type="EMBL" id="MEN3323995.1"/>
    </source>
</evidence>